<name>A0A6C0KNG8_9ZZZZ</name>
<dbReference type="EMBL" id="MN740936">
    <property type="protein sequence ID" value="QHU18696.1"/>
    <property type="molecule type" value="Genomic_DNA"/>
</dbReference>
<evidence type="ECO:0000313" key="1">
    <source>
        <dbReference type="EMBL" id="QHU18696.1"/>
    </source>
</evidence>
<reference evidence="1" key="1">
    <citation type="journal article" date="2020" name="Nature">
        <title>Giant virus diversity and host interactions through global metagenomics.</title>
        <authorList>
            <person name="Schulz F."/>
            <person name="Roux S."/>
            <person name="Paez-Espino D."/>
            <person name="Jungbluth S."/>
            <person name="Walsh D.A."/>
            <person name="Denef V.J."/>
            <person name="McMahon K.D."/>
            <person name="Konstantinidis K.T."/>
            <person name="Eloe-Fadrosh E.A."/>
            <person name="Kyrpides N.C."/>
            <person name="Woyke T."/>
        </authorList>
    </citation>
    <scope>NUCLEOTIDE SEQUENCE</scope>
    <source>
        <strain evidence="1">GVMAG-S-3300013006-158</strain>
    </source>
</reference>
<protein>
    <submittedName>
        <fullName evidence="1">Uncharacterized protein</fullName>
    </submittedName>
</protein>
<sequence length="155" mass="17291">MSDTDSKQVNLESTEKSHVEIKLDDIGVVLTEEQQQIVQHVYQSAKNATESMLHHSNVDTTLVITQMIGQVVKILEYVKINDKKISGSNKKAVALHVGRLLIKEVVQEEGMRQKLVMVYDAVADQTLEVLIDVSHVVNTKVKDVASSCYSWICGI</sequence>
<accession>A0A6C0KNG8</accession>
<dbReference type="AlphaFoldDB" id="A0A6C0KNG8"/>
<organism evidence="1">
    <name type="scientific">viral metagenome</name>
    <dbReference type="NCBI Taxonomy" id="1070528"/>
    <lineage>
        <taxon>unclassified sequences</taxon>
        <taxon>metagenomes</taxon>
        <taxon>organismal metagenomes</taxon>
    </lineage>
</organism>
<proteinExistence type="predicted"/>